<reference evidence="3" key="1">
    <citation type="submission" date="2020-05" db="EMBL/GenBank/DDBJ databases">
        <title>Phylogenomic resolution of chytrid fungi.</title>
        <authorList>
            <person name="Stajich J.E."/>
            <person name="Amses K."/>
            <person name="Simmons R."/>
            <person name="Seto K."/>
            <person name="Myers J."/>
            <person name="Bonds A."/>
            <person name="Quandt C.A."/>
            <person name="Barry K."/>
            <person name="Liu P."/>
            <person name="Grigoriev I."/>
            <person name="Longcore J.E."/>
            <person name="James T.Y."/>
        </authorList>
    </citation>
    <scope>NUCLEOTIDE SEQUENCE</scope>
    <source>
        <strain evidence="3">PLAUS21</strain>
    </source>
</reference>
<keyword evidence="4" id="KW-1185">Reference proteome</keyword>
<proteinExistence type="predicted"/>
<feature type="domain" description="IFT52 GIFT" evidence="2">
    <location>
        <begin position="18"/>
        <end position="80"/>
    </location>
</feature>
<evidence type="ECO:0000313" key="3">
    <source>
        <dbReference type="EMBL" id="KAJ3253628.1"/>
    </source>
</evidence>
<dbReference type="PANTHER" id="PTHR12969:SF7">
    <property type="entry name" value="INTRAFLAGELLAR TRANSPORT PROTEIN 52 HOMOLOG"/>
    <property type="match status" value="1"/>
</dbReference>
<protein>
    <submittedName>
        <fullName evidence="3">Intraflagellar transport protein 52</fullName>
    </submittedName>
</protein>
<dbReference type="PANTHER" id="PTHR12969">
    <property type="entry name" value="NGD5/OSM-6/IFT52"/>
    <property type="match status" value="1"/>
</dbReference>
<dbReference type="Gene3D" id="6.10.250.2800">
    <property type="match status" value="1"/>
</dbReference>
<dbReference type="GO" id="GO:0005929">
    <property type="term" value="C:cilium"/>
    <property type="evidence" value="ECO:0007669"/>
    <property type="project" value="TreeGrafter"/>
</dbReference>
<dbReference type="InterPro" id="IPR039975">
    <property type="entry name" value="IFT52"/>
</dbReference>
<dbReference type="InterPro" id="IPR055458">
    <property type="entry name" value="IFT52_GIFT"/>
</dbReference>
<dbReference type="CDD" id="cd23683">
    <property type="entry name" value="IFT52_CTD"/>
    <property type="match status" value="1"/>
</dbReference>
<dbReference type="GO" id="GO:0005814">
    <property type="term" value="C:centriole"/>
    <property type="evidence" value="ECO:0007669"/>
    <property type="project" value="TreeGrafter"/>
</dbReference>
<dbReference type="AlphaFoldDB" id="A0AAD5Y158"/>
<feature type="domain" description="IFT52 GIFT" evidence="2">
    <location>
        <begin position="83"/>
        <end position="213"/>
    </location>
</feature>
<name>A0AAD5Y158_9FUNG</name>
<dbReference type="GO" id="GO:0042073">
    <property type="term" value="P:intraciliary transport"/>
    <property type="evidence" value="ECO:0007669"/>
    <property type="project" value="TreeGrafter"/>
</dbReference>
<dbReference type="InterPro" id="IPR048643">
    <property type="entry name" value="Itf52_C"/>
</dbReference>
<dbReference type="GO" id="GO:0060271">
    <property type="term" value="P:cilium assembly"/>
    <property type="evidence" value="ECO:0007669"/>
    <property type="project" value="TreeGrafter"/>
</dbReference>
<organism evidence="3 4">
    <name type="scientific">Boothiomyces macroporosus</name>
    <dbReference type="NCBI Taxonomy" id="261099"/>
    <lineage>
        <taxon>Eukaryota</taxon>
        <taxon>Fungi</taxon>
        <taxon>Fungi incertae sedis</taxon>
        <taxon>Chytridiomycota</taxon>
        <taxon>Chytridiomycota incertae sedis</taxon>
        <taxon>Chytridiomycetes</taxon>
        <taxon>Rhizophydiales</taxon>
        <taxon>Terramycetaceae</taxon>
        <taxon>Boothiomyces</taxon>
    </lineage>
</organism>
<dbReference type="EMBL" id="JADGKB010000104">
    <property type="protein sequence ID" value="KAJ3253628.1"/>
    <property type="molecule type" value="Genomic_DNA"/>
</dbReference>
<accession>A0AAD5Y158</accession>
<dbReference type="Pfam" id="PF21178">
    <property type="entry name" value="Itf52_C"/>
    <property type="match status" value="1"/>
</dbReference>
<sequence>MLSVRDQGVEKDQSNLPTIAFNISKRELYTPSNGFKTLQRRLRGQFKVTLFKEDMTLPKLVDVNLIVFGAPREKFSTAEVILAYKDAIARTVYYKYFHPKEVYVTHGVLNREFNRAAGKKVGSAPGDPILSEHHHFDPTALTFLYPFGASLNVQKPAVPILSSGTVSYPLNRPLAGVYQISNKGGKLFALGSAQMFSDTYIDKEENGKLFDHLGLKHEPLTLIQPQFETPLPPLEPAVFPPILQEIPPPALDLFDLDEHFASEKAKLAQLTNKCTDDDLEYYMRECGQILGIMEKLEPGKQDARHVLDHVFKSIVNWKKLNQV</sequence>
<evidence type="ECO:0000313" key="4">
    <source>
        <dbReference type="Proteomes" id="UP001210925"/>
    </source>
</evidence>
<gene>
    <name evidence="3" type="primary">IFT52</name>
    <name evidence="3" type="ORF">HK103_000416</name>
</gene>
<evidence type="ECO:0000259" key="2">
    <source>
        <dbReference type="Pfam" id="PF23355"/>
    </source>
</evidence>
<evidence type="ECO:0000259" key="1">
    <source>
        <dbReference type="Pfam" id="PF21178"/>
    </source>
</evidence>
<dbReference type="GO" id="GO:0030992">
    <property type="term" value="C:intraciliary transport particle B"/>
    <property type="evidence" value="ECO:0007669"/>
    <property type="project" value="TreeGrafter"/>
</dbReference>
<feature type="domain" description="Intraflagellar transport protein 52 C-terminal" evidence="1">
    <location>
        <begin position="260"/>
        <end position="311"/>
    </location>
</feature>
<dbReference type="Pfam" id="PF23355">
    <property type="entry name" value="IFT52_GIFT"/>
    <property type="match status" value="2"/>
</dbReference>
<comment type="caution">
    <text evidence="3">The sequence shown here is derived from an EMBL/GenBank/DDBJ whole genome shotgun (WGS) entry which is preliminary data.</text>
</comment>
<dbReference type="Proteomes" id="UP001210925">
    <property type="component" value="Unassembled WGS sequence"/>
</dbReference>